<dbReference type="OrthoDB" id="8934837at2759"/>
<keyword evidence="1" id="KW-0202">Cytokine</keyword>
<reference evidence="4" key="1">
    <citation type="submission" date="2021-01" db="EMBL/GenBank/DDBJ databases">
        <authorList>
            <person name="Zahm M."/>
            <person name="Roques C."/>
            <person name="Cabau C."/>
            <person name="Klopp C."/>
            <person name="Donnadieu C."/>
            <person name="Jouanno E."/>
            <person name="Lampietro C."/>
            <person name="Louis A."/>
            <person name="Herpin A."/>
            <person name="Echchiki A."/>
            <person name="Berthelot C."/>
            <person name="Parey E."/>
            <person name="Roest-Crollius H."/>
            <person name="Braasch I."/>
            <person name="Postlethwait J."/>
            <person name="Bobe J."/>
            <person name="Montfort J."/>
            <person name="Bouchez O."/>
            <person name="Begum T."/>
            <person name="Mejri S."/>
            <person name="Adams A."/>
            <person name="Chen W.-J."/>
            <person name="Guiguen Y."/>
        </authorList>
    </citation>
    <scope>NUCLEOTIDE SEQUENCE</scope>
    <source>
        <tissue evidence="4">Blood</tissue>
    </source>
</reference>
<dbReference type="GO" id="GO:0005615">
    <property type="term" value="C:extracellular space"/>
    <property type="evidence" value="ECO:0007669"/>
    <property type="project" value="UniProtKB-KW"/>
</dbReference>
<dbReference type="AlphaFoldDB" id="A0A8T3D445"/>
<dbReference type="EMBL" id="JAERUA010000013">
    <property type="protein sequence ID" value="KAI1891361.1"/>
    <property type="molecule type" value="Genomic_DNA"/>
</dbReference>
<organism evidence="4 5">
    <name type="scientific">Albula goreensis</name>
    <dbReference type="NCBI Taxonomy" id="1534307"/>
    <lineage>
        <taxon>Eukaryota</taxon>
        <taxon>Metazoa</taxon>
        <taxon>Chordata</taxon>
        <taxon>Craniata</taxon>
        <taxon>Vertebrata</taxon>
        <taxon>Euteleostomi</taxon>
        <taxon>Actinopterygii</taxon>
        <taxon>Neopterygii</taxon>
        <taxon>Teleostei</taxon>
        <taxon>Albuliformes</taxon>
        <taxon>Albulidae</taxon>
        <taxon>Albula</taxon>
    </lineage>
</organism>
<dbReference type="SUPFAM" id="SSF54117">
    <property type="entry name" value="Interleukin 8-like chemokines"/>
    <property type="match status" value="1"/>
</dbReference>
<accession>A0A8T3D445</accession>
<keyword evidence="5" id="KW-1185">Reference proteome</keyword>
<dbReference type="Proteomes" id="UP000829720">
    <property type="component" value="Unassembled WGS sequence"/>
</dbReference>
<name>A0A8T3D445_9TELE</name>
<dbReference type="InterPro" id="IPR001811">
    <property type="entry name" value="Chemokine_IL8-like_dom"/>
</dbReference>
<dbReference type="PANTHER" id="PTHR12015:SF177">
    <property type="entry name" value="CHEMOKINE INTERLEUKIN-8-LIKE DOMAIN-CONTAINING PROTEIN"/>
    <property type="match status" value="1"/>
</dbReference>
<dbReference type="GO" id="GO:0006955">
    <property type="term" value="P:immune response"/>
    <property type="evidence" value="ECO:0007669"/>
    <property type="project" value="InterPro"/>
</dbReference>
<protein>
    <recommendedName>
        <fullName evidence="3">Chemokine interleukin-8-like domain-containing protein</fullName>
    </recommendedName>
</protein>
<evidence type="ECO:0000313" key="5">
    <source>
        <dbReference type="Proteomes" id="UP000829720"/>
    </source>
</evidence>
<dbReference type="SMART" id="SM00199">
    <property type="entry name" value="SCY"/>
    <property type="match status" value="1"/>
</dbReference>
<evidence type="ECO:0000256" key="1">
    <source>
        <dbReference type="ARBA" id="ARBA00022514"/>
    </source>
</evidence>
<feature type="chain" id="PRO_5035721138" description="Chemokine interleukin-8-like domain-containing protein" evidence="2">
    <location>
        <begin position="24"/>
        <end position="121"/>
    </location>
</feature>
<dbReference type="Pfam" id="PF00048">
    <property type="entry name" value="IL8"/>
    <property type="match status" value="1"/>
</dbReference>
<dbReference type="InterPro" id="IPR036048">
    <property type="entry name" value="Interleukin_8-like_sf"/>
</dbReference>
<sequence length="121" mass="13254">MKIFRNVLLCVAVLQMCPPPCQSSGELVTSCCLKTSQTRPPCGRLKGFHSQKKGRCPVDAVVFTTVKGTTICSDPTKRWVKKCKRNIGTRKKAHMATAVKSPHLTTESAVTRSMTNKTCQG</sequence>
<dbReference type="PANTHER" id="PTHR12015">
    <property type="entry name" value="SMALL INDUCIBLE CYTOKINE A"/>
    <property type="match status" value="1"/>
</dbReference>
<dbReference type="Gene3D" id="2.40.50.40">
    <property type="match status" value="1"/>
</dbReference>
<evidence type="ECO:0000259" key="3">
    <source>
        <dbReference type="SMART" id="SM00199"/>
    </source>
</evidence>
<feature type="signal peptide" evidence="2">
    <location>
        <begin position="1"/>
        <end position="23"/>
    </location>
</feature>
<gene>
    <name evidence="4" type="ORF">AGOR_G00143020</name>
</gene>
<dbReference type="CDD" id="cd00272">
    <property type="entry name" value="Chemokine_CC"/>
    <property type="match status" value="1"/>
</dbReference>
<dbReference type="GO" id="GO:0008009">
    <property type="term" value="F:chemokine activity"/>
    <property type="evidence" value="ECO:0007669"/>
    <property type="project" value="InterPro"/>
</dbReference>
<proteinExistence type="predicted"/>
<dbReference type="InterPro" id="IPR039809">
    <property type="entry name" value="Chemokine_b/g/d"/>
</dbReference>
<feature type="domain" description="Chemokine interleukin-8-like" evidence="3">
    <location>
        <begin position="28"/>
        <end position="87"/>
    </location>
</feature>
<keyword evidence="2" id="KW-0732">Signal</keyword>
<comment type="caution">
    <text evidence="4">The sequence shown here is derived from an EMBL/GenBank/DDBJ whole genome shotgun (WGS) entry which is preliminary data.</text>
</comment>
<evidence type="ECO:0000256" key="2">
    <source>
        <dbReference type="SAM" id="SignalP"/>
    </source>
</evidence>
<evidence type="ECO:0000313" key="4">
    <source>
        <dbReference type="EMBL" id="KAI1891361.1"/>
    </source>
</evidence>